<dbReference type="OrthoDB" id="5584477at2759"/>
<dbReference type="Pfam" id="PF17667">
    <property type="entry name" value="Pkinase_fungal"/>
    <property type="match status" value="1"/>
</dbReference>
<dbReference type="Gene3D" id="1.10.510.10">
    <property type="entry name" value="Transferase(Phosphotransferase) domain 1"/>
    <property type="match status" value="1"/>
</dbReference>
<dbReference type="AlphaFoldDB" id="A0A4Y9ZI45"/>
<dbReference type="STRING" id="135208.A0A4Y9ZI45"/>
<dbReference type="Proteomes" id="UP000298061">
    <property type="component" value="Unassembled WGS sequence"/>
</dbReference>
<feature type="domain" description="Fungal-type protein kinase" evidence="1">
    <location>
        <begin position="150"/>
        <end position="520"/>
    </location>
</feature>
<dbReference type="SUPFAM" id="SSF56112">
    <property type="entry name" value="Protein kinase-like (PK-like)"/>
    <property type="match status" value="1"/>
</dbReference>
<comment type="caution">
    <text evidence="2">The sequence shown here is derived from an EMBL/GenBank/DDBJ whole genome shotgun (WGS) entry which is preliminary data.</text>
</comment>
<evidence type="ECO:0000313" key="3">
    <source>
        <dbReference type="Proteomes" id="UP000298061"/>
    </source>
</evidence>
<protein>
    <recommendedName>
        <fullName evidence="1">Fungal-type protein kinase domain-containing protein</fullName>
    </recommendedName>
</protein>
<dbReference type="PANTHER" id="PTHR38248:SF2">
    <property type="entry name" value="FUNK1 11"/>
    <property type="match status" value="1"/>
</dbReference>
<dbReference type="PROSITE" id="PS00109">
    <property type="entry name" value="PROTEIN_KINASE_TYR"/>
    <property type="match status" value="1"/>
</dbReference>
<proteinExistence type="predicted"/>
<dbReference type="InterPro" id="IPR008266">
    <property type="entry name" value="Tyr_kinase_AS"/>
</dbReference>
<dbReference type="GO" id="GO:0004672">
    <property type="term" value="F:protein kinase activity"/>
    <property type="evidence" value="ECO:0007669"/>
    <property type="project" value="InterPro"/>
</dbReference>
<keyword evidence="3" id="KW-1185">Reference proteome</keyword>
<organism evidence="2 3">
    <name type="scientific">Hericium alpestre</name>
    <dbReference type="NCBI Taxonomy" id="135208"/>
    <lineage>
        <taxon>Eukaryota</taxon>
        <taxon>Fungi</taxon>
        <taxon>Dikarya</taxon>
        <taxon>Basidiomycota</taxon>
        <taxon>Agaricomycotina</taxon>
        <taxon>Agaricomycetes</taxon>
        <taxon>Russulales</taxon>
        <taxon>Hericiaceae</taxon>
        <taxon>Hericium</taxon>
    </lineage>
</organism>
<reference evidence="2 3" key="1">
    <citation type="submission" date="2019-02" db="EMBL/GenBank/DDBJ databases">
        <title>Genome sequencing of the rare red list fungi Hericium alpestre (H. flagellum).</title>
        <authorList>
            <person name="Buettner E."/>
            <person name="Kellner H."/>
        </authorList>
    </citation>
    <scope>NUCLEOTIDE SEQUENCE [LARGE SCALE GENOMIC DNA]</scope>
    <source>
        <strain evidence="2 3">DSM 108284</strain>
    </source>
</reference>
<dbReference type="InterPro" id="IPR011009">
    <property type="entry name" value="Kinase-like_dom_sf"/>
</dbReference>
<evidence type="ECO:0000259" key="1">
    <source>
        <dbReference type="Pfam" id="PF17667"/>
    </source>
</evidence>
<evidence type="ECO:0000313" key="2">
    <source>
        <dbReference type="EMBL" id="TFY73418.1"/>
    </source>
</evidence>
<sequence length="549" mass="62174">MKSLNSRAYSANYHIGVNVADLDKAVRQEMQCHAYANTPNLIENHFMSDSRVNEAVDNIFARLIKRGIYKAGTTRRHGFWRDLPTMPDTEDVLYGPLTKVLNAITDACKTTCTGGLKPQFDVVWRDEHSKTPESQFSVKMRPDVLATFAKTGTTSWRALQTLIDVKKKGNPTPAVVQLLRYVRHALREQPDRRFMYGMVFSKFNLTLWHVDRTGALASKVINVHESPITFISIIVGFLLKSPEELGWDPTMQIYVEDPKNPGLRGGVPSYQLDGKKSSAGRATRVWKAWKLEDMGRPKKERPVYIFKDCWRDERRGLEGELYKKAGNCDGVARHYSHCAVRIGAGKQVDDTFILIRRDVKPEGPPLDLTTQQTFRPSEPDGTEEDTYILPSFSDDTILWSEDRFEAVNVVGELPVPRNRVHSRLVLLSFGHPLTKFYHLVEVFGGFEDAVQGHKNLYLKNILHRDISHNNILLTGDPKAGKRSFTIDLENSIDMKNHVTLHDDMRSGTPAFMSYEILRGKPYLKSVTPTSDPTALDSLCFGAGTETFMI</sequence>
<gene>
    <name evidence="2" type="ORF">EWM64_g10594</name>
</gene>
<dbReference type="EMBL" id="SFCI01002881">
    <property type="protein sequence ID" value="TFY73418.1"/>
    <property type="molecule type" value="Genomic_DNA"/>
</dbReference>
<accession>A0A4Y9ZI45</accession>
<name>A0A4Y9ZI45_9AGAM</name>
<dbReference type="PANTHER" id="PTHR38248">
    <property type="entry name" value="FUNK1 6"/>
    <property type="match status" value="1"/>
</dbReference>
<dbReference type="InterPro" id="IPR040976">
    <property type="entry name" value="Pkinase_fungal"/>
</dbReference>